<accession>A0A4V1ZDS7</accession>
<organism evidence="6 7">
    <name type="scientific">Emticicia agri</name>
    <dbReference type="NCBI Taxonomy" id="2492393"/>
    <lineage>
        <taxon>Bacteria</taxon>
        <taxon>Pseudomonadati</taxon>
        <taxon>Bacteroidota</taxon>
        <taxon>Cytophagia</taxon>
        <taxon>Cytophagales</taxon>
        <taxon>Leadbetterellaceae</taxon>
        <taxon>Emticicia</taxon>
    </lineage>
</organism>
<comment type="caution">
    <text evidence="6">The sequence shown here is derived from an EMBL/GenBank/DDBJ whole genome shotgun (WGS) entry which is preliminary data.</text>
</comment>
<evidence type="ECO:0000256" key="1">
    <source>
        <dbReference type="ARBA" id="ARBA00022898"/>
    </source>
</evidence>
<evidence type="ECO:0000313" key="6">
    <source>
        <dbReference type="EMBL" id="RYU97200.1"/>
    </source>
</evidence>
<dbReference type="Gene3D" id="3.40.640.10">
    <property type="entry name" value="Type I PLP-dependent aspartate aminotransferase-like (Major domain)"/>
    <property type="match status" value="1"/>
</dbReference>
<evidence type="ECO:0000256" key="2">
    <source>
        <dbReference type="ARBA" id="ARBA00037999"/>
    </source>
</evidence>
<dbReference type="Proteomes" id="UP000293162">
    <property type="component" value="Unassembled WGS sequence"/>
</dbReference>
<sequence>MTNFKNTLSTRKNHIPFLDLKLLNRDYEKSINEVLSKKIASGWYILGEEVKVFEKSFAEYCETKHCIGVANGLDALLLLLKASDFPKGSEVLVPSNTYIASILAISLAGLTPVLVEPDIHTYLIDPKKIEEKITKNTKAILVVHLYGKCCEMEPINEIAKRNNLKVFEDAAQSHGAIYQNKKAGNLSDGAGFSFYPTKNLGAMGDAGAVTTNDDVLASKIRALRNYGSGEKYVFEEQGINSRLDEMQAAILSVKLPNLDNENKVRQSIAKRYLTEINNPTITLPFAGTIMEDVWHLFVVRTRDRDKFREYLSQNKIGSDVHYPVPPHQQLAYKDWNNDSYPISEKIHQQVISLPLNATLLEEEVSYIIEKINSY</sequence>
<dbReference type="AlphaFoldDB" id="A0A4V1ZDS7"/>
<comment type="similarity">
    <text evidence="2 5">Belongs to the DegT/DnrJ/EryC1 family.</text>
</comment>
<dbReference type="EMBL" id="SEWF01000003">
    <property type="protein sequence ID" value="RYU97200.1"/>
    <property type="molecule type" value="Genomic_DNA"/>
</dbReference>
<reference evidence="6 7" key="1">
    <citation type="submission" date="2019-02" db="EMBL/GenBank/DDBJ databases">
        <title>Bacterial novel species Emticicia sp. 17J42-9 isolated from soil.</title>
        <authorList>
            <person name="Jung H.-Y."/>
        </authorList>
    </citation>
    <scope>NUCLEOTIDE SEQUENCE [LARGE SCALE GENOMIC DNA]</scope>
    <source>
        <strain evidence="6 7">17J42-9</strain>
    </source>
</reference>
<evidence type="ECO:0000256" key="4">
    <source>
        <dbReference type="PIRSR" id="PIRSR000390-2"/>
    </source>
</evidence>
<evidence type="ECO:0000256" key="3">
    <source>
        <dbReference type="PIRSR" id="PIRSR000390-1"/>
    </source>
</evidence>
<keyword evidence="7" id="KW-1185">Reference proteome</keyword>
<name>A0A4V1ZDS7_9BACT</name>
<feature type="active site" description="Proton acceptor" evidence="3">
    <location>
        <position position="198"/>
    </location>
</feature>
<dbReference type="InterPro" id="IPR015422">
    <property type="entry name" value="PyrdxlP-dep_Trfase_small"/>
</dbReference>
<dbReference type="GO" id="GO:0030170">
    <property type="term" value="F:pyridoxal phosphate binding"/>
    <property type="evidence" value="ECO:0007669"/>
    <property type="project" value="TreeGrafter"/>
</dbReference>
<dbReference type="SUPFAM" id="SSF53383">
    <property type="entry name" value="PLP-dependent transferases"/>
    <property type="match status" value="1"/>
</dbReference>
<dbReference type="InterPro" id="IPR015424">
    <property type="entry name" value="PyrdxlP-dep_Trfase"/>
</dbReference>
<dbReference type="GO" id="GO:0008483">
    <property type="term" value="F:transaminase activity"/>
    <property type="evidence" value="ECO:0007669"/>
    <property type="project" value="UniProtKB-KW"/>
</dbReference>
<feature type="modified residue" description="N6-(pyridoxal phosphate)lysine" evidence="4">
    <location>
        <position position="198"/>
    </location>
</feature>
<keyword evidence="1 4" id="KW-0663">Pyridoxal phosphate</keyword>
<keyword evidence="6" id="KW-0808">Transferase</keyword>
<proteinExistence type="inferred from homology"/>
<protein>
    <submittedName>
        <fullName evidence="6">DegT/DnrJ/EryC1/StrS family aminotransferase</fullName>
    </submittedName>
</protein>
<gene>
    <name evidence="6" type="ORF">EWM59_02595</name>
</gene>
<dbReference type="InterPro" id="IPR015421">
    <property type="entry name" value="PyrdxlP-dep_Trfase_major"/>
</dbReference>
<dbReference type="Gene3D" id="3.90.1150.10">
    <property type="entry name" value="Aspartate Aminotransferase, domain 1"/>
    <property type="match status" value="1"/>
</dbReference>
<dbReference type="PIRSF" id="PIRSF000390">
    <property type="entry name" value="PLP_StrS"/>
    <property type="match status" value="1"/>
</dbReference>
<dbReference type="InterPro" id="IPR000653">
    <property type="entry name" value="DegT/StrS_aminotransferase"/>
</dbReference>
<dbReference type="OrthoDB" id="9804264at2"/>
<dbReference type="Pfam" id="PF01041">
    <property type="entry name" value="DegT_DnrJ_EryC1"/>
    <property type="match status" value="1"/>
</dbReference>
<keyword evidence="6" id="KW-0032">Aminotransferase</keyword>
<dbReference type="PANTHER" id="PTHR30244:SF36">
    <property type="entry name" value="3-OXO-GLUCOSE-6-PHOSPHATE:GLUTAMATE AMINOTRANSFERASE"/>
    <property type="match status" value="1"/>
</dbReference>
<evidence type="ECO:0000256" key="5">
    <source>
        <dbReference type="RuleBase" id="RU004508"/>
    </source>
</evidence>
<dbReference type="CDD" id="cd00616">
    <property type="entry name" value="AHBA_syn"/>
    <property type="match status" value="1"/>
</dbReference>
<evidence type="ECO:0000313" key="7">
    <source>
        <dbReference type="Proteomes" id="UP000293162"/>
    </source>
</evidence>
<dbReference type="RefSeq" id="WP_130019395.1">
    <property type="nucleotide sequence ID" value="NZ_SEWF01000003.1"/>
</dbReference>
<dbReference type="GO" id="GO:0000271">
    <property type="term" value="P:polysaccharide biosynthetic process"/>
    <property type="evidence" value="ECO:0007669"/>
    <property type="project" value="TreeGrafter"/>
</dbReference>
<dbReference type="PANTHER" id="PTHR30244">
    <property type="entry name" value="TRANSAMINASE"/>
    <property type="match status" value="1"/>
</dbReference>